<keyword evidence="2" id="KW-0067">ATP-binding</keyword>
<dbReference type="GO" id="GO:0005524">
    <property type="term" value="F:ATP binding"/>
    <property type="evidence" value="ECO:0007669"/>
    <property type="project" value="UniProtKB-KW"/>
</dbReference>
<gene>
    <name evidence="7" type="ORF">Tfer_1673</name>
</gene>
<keyword evidence="1" id="KW-0547">Nucleotide-binding</keyword>
<dbReference type="PROSITE" id="PS50045">
    <property type="entry name" value="SIGMA54_INTERACT_4"/>
    <property type="match status" value="1"/>
</dbReference>
<feature type="domain" description="PAS" evidence="6">
    <location>
        <begin position="127"/>
        <end position="166"/>
    </location>
</feature>
<accession>A0A0L6W242</accession>
<reference evidence="8" key="1">
    <citation type="submission" date="2015-07" db="EMBL/GenBank/DDBJ databases">
        <title>Complete Genome of Thermincola ferriacetica strain Z-0001T.</title>
        <authorList>
            <person name="Lusk B."/>
            <person name="Badalamenti J.P."/>
            <person name="Parameswaran P."/>
            <person name="Bond D.R."/>
            <person name="Torres C.I."/>
        </authorList>
    </citation>
    <scope>NUCLEOTIDE SEQUENCE [LARGE SCALE GENOMIC DNA]</scope>
    <source>
        <strain evidence="8">Z-0001</strain>
    </source>
</reference>
<dbReference type="SUPFAM" id="SSF46689">
    <property type="entry name" value="Homeodomain-like"/>
    <property type="match status" value="1"/>
</dbReference>
<dbReference type="EMBL" id="LGTE01000010">
    <property type="protein sequence ID" value="KNZ69652.1"/>
    <property type="molecule type" value="Genomic_DNA"/>
</dbReference>
<dbReference type="SUPFAM" id="SSF55785">
    <property type="entry name" value="PYP-like sensor domain (PAS domain)"/>
    <property type="match status" value="1"/>
</dbReference>
<dbReference type="PANTHER" id="PTHR32071:SF57">
    <property type="entry name" value="C4-DICARBOXYLATE TRANSPORT TRANSCRIPTIONAL REGULATORY PROTEIN DCTD"/>
    <property type="match status" value="1"/>
</dbReference>
<dbReference type="InterPro" id="IPR009057">
    <property type="entry name" value="Homeodomain-like_sf"/>
</dbReference>
<dbReference type="NCBIfam" id="TIGR00229">
    <property type="entry name" value="sensory_box"/>
    <property type="match status" value="1"/>
</dbReference>
<evidence type="ECO:0000256" key="3">
    <source>
        <dbReference type="ARBA" id="ARBA00023015"/>
    </source>
</evidence>
<dbReference type="Gene3D" id="3.30.450.20">
    <property type="entry name" value="PAS domain"/>
    <property type="match status" value="2"/>
</dbReference>
<sequence>MLSPEKRFDILKLDNMRLLDKLNDSILFVDRMGNIVFMNRAFKDKFNKGADVIQFPIQKVFPNIKFDFSKKHNKFQKLKTLYQGVEWELTITKVEKDHDYIGAWVIITEAVDYTGCDHHLTFPVNTKVFDSITDAVAVVDRNFKIVYINRTFADLLGFVPEELRGQDCRPLLKGIEKYVRNGIEKGMIDLDASPVAGEPVDIMIYPLGSGRVVLLIINGRKLSNAFQYKVRILNSKIAYYQEQLAQVTGAKYKLKNVIGTSKQVKILKENIKKMACSNCTVLLRGERGSGKEFMARVLHSEGTRKFGPFVKVKCSFLSKNADKNELFFTKSVFVDGEQASERMGKLELADKGTIFLEDIADLSLEVQNKLLQFLQTKKIRGADGKGKKVDVRIIAATSRNLEELVKRDLFLEHLYHRLNVLSFSLPPLRDRREDILPLFLYFVKRYAEQAGIGGQPKIPPETYELLFNHDWPGNVDELKEIAKKTVNSLESPVIAVEKVPVYLNKVFDNGAGHLTLKQILDETEKLVLMQTLQRTAGNKVKAAKILGISRAGLYQKLEKHSLLDE</sequence>
<proteinExistence type="predicted"/>
<dbReference type="CDD" id="cd00009">
    <property type="entry name" value="AAA"/>
    <property type="match status" value="1"/>
</dbReference>
<dbReference type="InterPro" id="IPR027417">
    <property type="entry name" value="P-loop_NTPase"/>
</dbReference>
<dbReference type="InterPro" id="IPR035965">
    <property type="entry name" value="PAS-like_dom_sf"/>
</dbReference>
<evidence type="ECO:0000256" key="4">
    <source>
        <dbReference type="ARBA" id="ARBA00023163"/>
    </source>
</evidence>
<evidence type="ECO:0000256" key="1">
    <source>
        <dbReference type="ARBA" id="ARBA00022741"/>
    </source>
</evidence>
<dbReference type="SMART" id="SM00091">
    <property type="entry name" value="PAS"/>
    <property type="match status" value="2"/>
</dbReference>
<evidence type="ECO:0000256" key="2">
    <source>
        <dbReference type="ARBA" id="ARBA00022840"/>
    </source>
</evidence>
<dbReference type="InterPro" id="IPR058031">
    <property type="entry name" value="AAA_lid_NorR"/>
</dbReference>
<dbReference type="PROSITE" id="PS50112">
    <property type="entry name" value="PAS"/>
    <property type="match status" value="1"/>
</dbReference>
<keyword evidence="8" id="KW-1185">Reference proteome</keyword>
<evidence type="ECO:0000313" key="8">
    <source>
        <dbReference type="Proteomes" id="UP000037175"/>
    </source>
</evidence>
<dbReference type="Proteomes" id="UP000037175">
    <property type="component" value="Unassembled WGS sequence"/>
</dbReference>
<dbReference type="Gene3D" id="1.10.10.60">
    <property type="entry name" value="Homeodomain-like"/>
    <property type="match status" value="1"/>
</dbReference>
<keyword evidence="4" id="KW-0804">Transcription</keyword>
<dbReference type="InterPro" id="IPR002197">
    <property type="entry name" value="HTH_Fis"/>
</dbReference>
<dbReference type="InterPro" id="IPR002078">
    <property type="entry name" value="Sigma_54_int"/>
</dbReference>
<dbReference type="Pfam" id="PF02954">
    <property type="entry name" value="HTH_8"/>
    <property type="match status" value="1"/>
</dbReference>
<evidence type="ECO:0000259" key="5">
    <source>
        <dbReference type="PROSITE" id="PS50045"/>
    </source>
</evidence>
<evidence type="ECO:0000313" key="7">
    <source>
        <dbReference type="EMBL" id="KNZ69652.1"/>
    </source>
</evidence>
<name>A0A0L6W242_9FIRM</name>
<organism evidence="7 8">
    <name type="scientific">Thermincola ferriacetica</name>
    <dbReference type="NCBI Taxonomy" id="281456"/>
    <lineage>
        <taxon>Bacteria</taxon>
        <taxon>Bacillati</taxon>
        <taxon>Bacillota</taxon>
        <taxon>Clostridia</taxon>
        <taxon>Eubacteriales</taxon>
        <taxon>Thermincolaceae</taxon>
        <taxon>Thermincola</taxon>
    </lineage>
</organism>
<dbReference type="AlphaFoldDB" id="A0A0L6W242"/>
<dbReference type="Pfam" id="PF25601">
    <property type="entry name" value="AAA_lid_14"/>
    <property type="match status" value="1"/>
</dbReference>
<dbReference type="Pfam" id="PF00158">
    <property type="entry name" value="Sigma54_activat"/>
    <property type="match status" value="1"/>
</dbReference>
<dbReference type="PRINTS" id="PR01590">
    <property type="entry name" value="HTHFIS"/>
</dbReference>
<dbReference type="RefSeq" id="WP_052217897.1">
    <property type="nucleotide sequence ID" value="NZ_LGTE01000010.1"/>
</dbReference>
<dbReference type="Pfam" id="PF13188">
    <property type="entry name" value="PAS_8"/>
    <property type="match status" value="1"/>
</dbReference>
<dbReference type="SUPFAM" id="SSF52540">
    <property type="entry name" value="P-loop containing nucleoside triphosphate hydrolases"/>
    <property type="match status" value="1"/>
</dbReference>
<feature type="domain" description="Sigma-54 factor interaction" evidence="5">
    <location>
        <begin position="257"/>
        <end position="487"/>
    </location>
</feature>
<dbReference type="Gene3D" id="3.40.50.300">
    <property type="entry name" value="P-loop containing nucleotide triphosphate hydrolases"/>
    <property type="match status" value="1"/>
</dbReference>
<dbReference type="Pfam" id="PF13426">
    <property type="entry name" value="PAS_9"/>
    <property type="match status" value="1"/>
</dbReference>
<protein>
    <submittedName>
        <fullName evidence="7">PAS modulated Fis family sigma-54-specific transcriptional regulator</fullName>
    </submittedName>
</protein>
<dbReference type="GO" id="GO:0043565">
    <property type="term" value="F:sequence-specific DNA binding"/>
    <property type="evidence" value="ECO:0007669"/>
    <property type="project" value="InterPro"/>
</dbReference>
<evidence type="ECO:0000259" key="6">
    <source>
        <dbReference type="PROSITE" id="PS50112"/>
    </source>
</evidence>
<dbReference type="PANTHER" id="PTHR32071">
    <property type="entry name" value="TRANSCRIPTIONAL REGULATORY PROTEIN"/>
    <property type="match status" value="1"/>
</dbReference>
<keyword evidence="3" id="KW-0805">Transcription regulation</keyword>
<dbReference type="CDD" id="cd00130">
    <property type="entry name" value="PAS"/>
    <property type="match status" value="1"/>
</dbReference>
<comment type="caution">
    <text evidence="7">The sequence shown here is derived from an EMBL/GenBank/DDBJ whole genome shotgun (WGS) entry which is preliminary data.</text>
</comment>
<dbReference type="GO" id="GO:0006355">
    <property type="term" value="P:regulation of DNA-templated transcription"/>
    <property type="evidence" value="ECO:0007669"/>
    <property type="project" value="InterPro"/>
</dbReference>
<dbReference type="Gene3D" id="1.10.8.60">
    <property type="match status" value="1"/>
</dbReference>
<dbReference type="InterPro" id="IPR000014">
    <property type="entry name" value="PAS"/>
</dbReference>